<sequence>MNHSVIIFDIDGVIVDSEQLHFDLLKNLLPHQTEGVKAEDLIGLSLTETLKQLGVRREQQPALIKTIVQTYKMEIGPDYLRKEAKPIIHALLENRIPVGFVSTAPRDVCLANLSALGLPAESSIPLISGDEVAKTKPHPDPYLAMLEILNAKASQAIVIEDTDLGIQAAVQAGIPRVYGWPRALSSNETYHQASKVIGTLSEVEEFRQLLVCD</sequence>
<dbReference type="InterPro" id="IPR036412">
    <property type="entry name" value="HAD-like_sf"/>
</dbReference>
<dbReference type="PANTHER" id="PTHR46193">
    <property type="entry name" value="6-PHOSPHOGLUCONATE PHOSPHATASE"/>
    <property type="match status" value="1"/>
</dbReference>
<dbReference type="Proteomes" id="UP000779070">
    <property type="component" value="Unassembled WGS sequence"/>
</dbReference>
<evidence type="ECO:0000256" key="1">
    <source>
        <dbReference type="ARBA" id="ARBA00001946"/>
    </source>
</evidence>
<keyword evidence="3" id="KW-0479">Metal-binding</keyword>
<dbReference type="InterPro" id="IPR006439">
    <property type="entry name" value="HAD-SF_hydro_IA"/>
</dbReference>
<accession>A0ABS3A656</accession>
<comment type="cofactor">
    <cofactor evidence="1">
        <name>Mg(2+)</name>
        <dbReference type="ChEBI" id="CHEBI:18420"/>
    </cofactor>
</comment>
<keyword evidence="5" id="KW-0119">Carbohydrate metabolism</keyword>
<comment type="caution">
    <text evidence="6">The sequence shown here is derived from an EMBL/GenBank/DDBJ whole genome shotgun (WGS) entry which is preliminary data.</text>
</comment>
<evidence type="ECO:0000313" key="7">
    <source>
        <dbReference type="Proteomes" id="UP000779070"/>
    </source>
</evidence>
<dbReference type="InterPro" id="IPR041492">
    <property type="entry name" value="HAD_2"/>
</dbReference>
<evidence type="ECO:0000256" key="3">
    <source>
        <dbReference type="ARBA" id="ARBA00022723"/>
    </source>
</evidence>
<keyword evidence="4" id="KW-0460">Magnesium</keyword>
<dbReference type="GO" id="GO:0016787">
    <property type="term" value="F:hydrolase activity"/>
    <property type="evidence" value="ECO:0007669"/>
    <property type="project" value="UniProtKB-KW"/>
</dbReference>
<dbReference type="RefSeq" id="WP_206371548.1">
    <property type="nucleotide sequence ID" value="NZ_CAWPTM010000100.1"/>
</dbReference>
<protein>
    <submittedName>
        <fullName evidence="6">HAD-IA family hydrolase</fullName>
    </submittedName>
</protein>
<evidence type="ECO:0000256" key="2">
    <source>
        <dbReference type="ARBA" id="ARBA00006171"/>
    </source>
</evidence>
<dbReference type="Pfam" id="PF13419">
    <property type="entry name" value="HAD_2"/>
    <property type="match status" value="1"/>
</dbReference>
<evidence type="ECO:0000256" key="5">
    <source>
        <dbReference type="ARBA" id="ARBA00023277"/>
    </source>
</evidence>
<dbReference type="NCBIfam" id="TIGR01509">
    <property type="entry name" value="HAD-SF-IA-v3"/>
    <property type="match status" value="1"/>
</dbReference>
<evidence type="ECO:0000313" key="6">
    <source>
        <dbReference type="EMBL" id="MBN3579694.1"/>
    </source>
</evidence>
<evidence type="ECO:0000256" key="4">
    <source>
        <dbReference type="ARBA" id="ARBA00022842"/>
    </source>
</evidence>
<dbReference type="SUPFAM" id="SSF56784">
    <property type="entry name" value="HAD-like"/>
    <property type="match status" value="1"/>
</dbReference>
<keyword evidence="6" id="KW-0378">Hydrolase</keyword>
<reference evidence="6 7" key="1">
    <citation type="submission" date="2021-02" db="EMBL/GenBank/DDBJ databases">
        <title>Draft Genome Sequences of 5 Vibrio neptunius Strains Isolated From of Bivalve Hatcheries.</title>
        <authorList>
            <person name="Galvis F."/>
            <person name="Barja J.L."/>
            <person name="Lemos M.L."/>
            <person name="Balado M."/>
        </authorList>
    </citation>
    <scope>NUCLEOTIDE SEQUENCE [LARGE SCALE GENOMIC DNA]</scope>
    <source>
        <strain evidence="6 7">PP-145.98</strain>
    </source>
</reference>
<dbReference type="SFLD" id="SFLDG01129">
    <property type="entry name" value="C1.5:_HAD__Beta-PGM__Phosphata"/>
    <property type="match status" value="1"/>
</dbReference>
<organism evidence="6 7">
    <name type="scientific">Vibrio neptunius</name>
    <dbReference type="NCBI Taxonomy" id="170651"/>
    <lineage>
        <taxon>Bacteria</taxon>
        <taxon>Pseudomonadati</taxon>
        <taxon>Pseudomonadota</taxon>
        <taxon>Gammaproteobacteria</taxon>
        <taxon>Vibrionales</taxon>
        <taxon>Vibrionaceae</taxon>
        <taxon>Vibrio</taxon>
    </lineage>
</organism>
<dbReference type="Gene3D" id="3.40.50.1000">
    <property type="entry name" value="HAD superfamily/HAD-like"/>
    <property type="match status" value="1"/>
</dbReference>
<proteinExistence type="inferred from homology"/>
<dbReference type="InterPro" id="IPR023198">
    <property type="entry name" value="PGP-like_dom2"/>
</dbReference>
<name>A0ABS3A656_9VIBR</name>
<dbReference type="Gene3D" id="1.10.150.240">
    <property type="entry name" value="Putative phosphatase, domain 2"/>
    <property type="match status" value="1"/>
</dbReference>
<dbReference type="SFLD" id="SFLDS00003">
    <property type="entry name" value="Haloacid_Dehalogenase"/>
    <property type="match status" value="1"/>
</dbReference>
<dbReference type="InterPro" id="IPR051600">
    <property type="entry name" value="Beta-PGM-like"/>
</dbReference>
<comment type="similarity">
    <text evidence="2">Belongs to the HAD-like hydrolase superfamily. CbbY/CbbZ/Gph/YieH family.</text>
</comment>
<dbReference type="PANTHER" id="PTHR46193:SF18">
    <property type="entry name" value="HEXITOL PHOSPHATASE B"/>
    <property type="match status" value="1"/>
</dbReference>
<dbReference type="InterPro" id="IPR023214">
    <property type="entry name" value="HAD_sf"/>
</dbReference>
<dbReference type="EMBL" id="JAFHLB010000028">
    <property type="protein sequence ID" value="MBN3579694.1"/>
    <property type="molecule type" value="Genomic_DNA"/>
</dbReference>
<keyword evidence="7" id="KW-1185">Reference proteome</keyword>
<gene>
    <name evidence="6" type="ORF">JYA62_18710</name>
</gene>